<feature type="region of interest" description="Disordered" evidence="1">
    <location>
        <begin position="75"/>
        <end position="94"/>
    </location>
</feature>
<feature type="region of interest" description="Disordered" evidence="1">
    <location>
        <begin position="160"/>
        <end position="182"/>
    </location>
</feature>
<accession>A0A6G0TUG4</accession>
<dbReference type="Proteomes" id="UP000475862">
    <property type="component" value="Unassembled WGS sequence"/>
</dbReference>
<protein>
    <submittedName>
        <fullName evidence="2">Uncharacterized protein</fullName>
    </submittedName>
</protein>
<reference evidence="2 3" key="1">
    <citation type="submission" date="2019-08" db="EMBL/GenBank/DDBJ databases">
        <title>The genome of the soybean aphid Biotype 1, its phylome, world population structure and adaptation to the North American continent.</title>
        <authorList>
            <person name="Giordano R."/>
            <person name="Donthu R.K."/>
            <person name="Hernandez A.G."/>
            <person name="Wright C.L."/>
            <person name="Zimin A.V."/>
        </authorList>
    </citation>
    <scope>NUCLEOTIDE SEQUENCE [LARGE SCALE GENOMIC DNA]</scope>
    <source>
        <tissue evidence="2">Whole aphids</tissue>
    </source>
</reference>
<proteinExistence type="predicted"/>
<dbReference type="EMBL" id="VYZN01000014">
    <property type="protein sequence ID" value="KAE9539362.1"/>
    <property type="molecule type" value="Genomic_DNA"/>
</dbReference>
<name>A0A6G0TUG4_APHGL</name>
<evidence type="ECO:0000256" key="1">
    <source>
        <dbReference type="SAM" id="MobiDB-lite"/>
    </source>
</evidence>
<feature type="compositionally biased region" description="Polar residues" evidence="1">
    <location>
        <begin position="160"/>
        <end position="177"/>
    </location>
</feature>
<comment type="caution">
    <text evidence="2">The sequence shown here is derived from an EMBL/GenBank/DDBJ whole genome shotgun (WGS) entry which is preliminary data.</text>
</comment>
<evidence type="ECO:0000313" key="3">
    <source>
        <dbReference type="Proteomes" id="UP000475862"/>
    </source>
</evidence>
<gene>
    <name evidence="2" type="ORF">AGLY_004614</name>
</gene>
<evidence type="ECO:0000313" key="2">
    <source>
        <dbReference type="EMBL" id="KAE9539362.1"/>
    </source>
</evidence>
<keyword evidence="3" id="KW-1185">Reference proteome</keyword>
<feature type="compositionally biased region" description="Polar residues" evidence="1">
    <location>
        <begin position="85"/>
        <end position="94"/>
    </location>
</feature>
<organism evidence="2 3">
    <name type="scientific">Aphis glycines</name>
    <name type="common">Soybean aphid</name>
    <dbReference type="NCBI Taxonomy" id="307491"/>
    <lineage>
        <taxon>Eukaryota</taxon>
        <taxon>Metazoa</taxon>
        <taxon>Ecdysozoa</taxon>
        <taxon>Arthropoda</taxon>
        <taxon>Hexapoda</taxon>
        <taxon>Insecta</taxon>
        <taxon>Pterygota</taxon>
        <taxon>Neoptera</taxon>
        <taxon>Paraneoptera</taxon>
        <taxon>Hemiptera</taxon>
        <taxon>Sternorrhyncha</taxon>
        <taxon>Aphidomorpha</taxon>
        <taxon>Aphidoidea</taxon>
        <taxon>Aphididae</taxon>
        <taxon>Aphidini</taxon>
        <taxon>Aphis</taxon>
        <taxon>Aphis</taxon>
    </lineage>
</organism>
<sequence>MVTKIKHQIKKLADDIKFILFLTAIIAFSVQQSYYYEENSKPSYKYKNTDNTNLEQRNKLISNILKRNKDLHTYTNKQNRKQKNHPNANRSNPQENKLANELSSLHATAVTIQLNSSYISSCSGYSVNSLSSHIIQHNLSIVMRNSNNTIRSNSKSIYTRFSSDSNRSSDPDTNLSSPPSPADVKIAQVTVLLTNNGDKNS</sequence>
<dbReference type="AlphaFoldDB" id="A0A6G0TUG4"/>